<dbReference type="GO" id="GO:0005509">
    <property type="term" value="F:calcium ion binding"/>
    <property type="evidence" value="ECO:0007669"/>
    <property type="project" value="InterPro"/>
</dbReference>
<feature type="active site" evidence="10">
    <location>
        <position position="758"/>
    </location>
</feature>
<feature type="active site" evidence="10">
    <location>
        <position position="497"/>
    </location>
</feature>
<feature type="signal peptide" evidence="15">
    <location>
        <begin position="1"/>
        <end position="27"/>
    </location>
</feature>
<keyword evidence="6 13" id="KW-0378">Hydrolase</keyword>
<feature type="region of interest" description="Disordered" evidence="14">
    <location>
        <begin position="651"/>
        <end position="735"/>
    </location>
</feature>
<comment type="similarity">
    <text evidence="5 13">Belongs to the glycosyl hydrolase 47 family.</text>
</comment>
<evidence type="ECO:0000256" key="10">
    <source>
        <dbReference type="PIRSR" id="PIRSR601382-1"/>
    </source>
</evidence>
<keyword evidence="11" id="KW-0106">Calcium</keyword>
<comment type="subcellular location">
    <subcellularLocation>
        <location evidence="3">Cytoplasmic vesicle lumen</location>
    </subcellularLocation>
</comment>
<accession>A0A2J5I2Y3</accession>
<evidence type="ECO:0000256" key="8">
    <source>
        <dbReference type="ARBA" id="ARBA00023329"/>
    </source>
</evidence>
<evidence type="ECO:0000256" key="11">
    <source>
        <dbReference type="PIRSR" id="PIRSR601382-2"/>
    </source>
</evidence>
<dbReference type="GO" id="GO:0005783">
    <property type="term" value="C:endoplasmic reticulum"/>
    <property type="evidence" value="ECO:0007669"/>
    <property type="project" value="TreeGrafter"/>
</dbReference>
<evidence type="ECO:0000313" key="17">
    <source>
        <dbReference type="Proteomes" id="UP000235023"/>
    </source>
</evidence>
<evidence type="ECO:0000256" key="9">
    <source>
        <dbReference type="ARBA" id="ARBA00024790"/>
    </source>
</evidence>
<dbReference type="InterPro" id="IPR001382">
    <property type="entry name" value="Glyco_hydro_47"/>
</dbReference>
<keyword evidence="11" id="KW-0479">Metal-binding</keyword>
<dbReference type="SUPFAM" id="SSF48225">
    <property type="entry name" value="Seven-hairpin glycosidases"/>
    <property type="match status" value="1"/>
</dbReference>
<comment type="pathway">
    <text evidence="4">Protein modification; protein glycosylation.</text>
</comment>
<dbReference type="InterPro" id="IPR036026">
    <property type="entry name" value="Seven-hairpin_glycosidases"/>
</dbReference>
<feature type="region of interest" description="Disordered" evidence="14">
    <location>
        <begin position="67"/>
        <end position="161"/>
    </location>
</feature>
<dbReference type="InterPro" id="IPR050749">
    <property type="entry name" value="Glycosyl_Hydrolase_47"/>
</dbReference>
<evidence type="ECO:0000256" key="2">
    <source>
        <dbReference type="ARBA" id="ARBA00001946"/>
    </source>
</evidence>
<dbReference type="InterPro" id="IPR012341">
    <property type="entry name" value="6hp_glycosidase-like_sf"/>
</dbReference>
<keyword evidence="7 12" id="KW-1015">Disulfide bond</keyword>
<feature type="compositionally biased region" description="Pro residues" evidence="14">
    <location>
        <begin position="71"/>
        <end position="80"/>
    </location>
</feature>
<dbReference type="GO" id="GO:0004571">
    <property type="term" value="F:mannosyl-oligosaccharide 1,2-alpha-mannosidase activity"/>
    <property type="evidence" value="ECO:0007669"/>
    <property type="project" value="InterPro"/>
</dbReference>
<feature type="compositionally biased region" description="Low complexity" evidence="14">
    <location>
        <begin position="699"/>
        <end position="718"/>
    </location>
</feature>
<dbReference type="PANTHER" id="PTHR11742:SF103">
    <property type="entry name" value="ENDOPLASMIC RETICULUM MANNOSIDASE MNL2-RELATED"/>
    <property type="match status" value="1"/>
</dbReference>
<reference evidence="17" key="1">
    <citation type="submission" date="2017-12" db="EMBL/GenBank/DDBJ databases">
        <authorList>
            <consortium name="DOE Joint Genome Institute"/>
            <person name="Mondo S.J."/>
            <person name="Kjaerbolling I."/>
            <person name="Vesth T.C."/>
            <person name="Frisvad J.C."/>
            <person name="Nybo J.L."/>
            <person name="Theobald S."/>
            <person name="Kuo A."/>
            <person name="Bowyer P."/>
            <person name="Matsuda Y."/>
            <person name="Lyhne E.K."/>
            <person name="Kogle M.E."/>
            <person name="Clum A."/>
            <person name="Lipzen A."/>
            <person name="Salamov A."/>
            <person name="Ngan C.Y."/>
            <person name="Daum C."/>
            <person name="Chiniquy J."/>
            <person name="Barry K."/>
            <person name="LaButti K."/>
            <person name="Haridas S."/>
            <person name="Simmons B.A."/>
            <person name="Magnuson J.K."/>
            <person name="Mortensen U.H."/>
            <person name="Larsen T.O."/>
            <person name="Grigoriev I.V."/>
            <person name="Baker S.E."/>
            <person name="Andersen M.R."/>
            <person name="Nordberg H.P."/>
            <person name="Cantor M.N."/>
            <person name="Hua S.X."/>
        </authorList>
    </citation>
    <scope>NUCLEOTIDE SEQUENCE [LARGE SCALE GENOMIC DNA]</scope>
    <source>
        <strain evidence="17">IBT 19404</strain>
    </source>
</reference>
<dbReference type="UniPathway" id="UPA00378"/>
<dbReference type="GO" id="GO:0036503">
    <property type="term" value="P:ERAD pathway"/>
    <property type="evidence" value="ECO:0007669"/>
    <property type="project" value="UniProtKB-ARBA"/>
</dbReference>
<keyword evidence="17" id="KW-1185">Reference proteome</keyword>
<evidence type="ECO:0000256" key="3">
    <source>
        <dbReference type="ARBA" id="ARBA00004321"/>
    </source>
</evidence>
<comment type="cofactor">
    <cofactor evidence="1 11">
        <name>Ca(2+)</name>
        <dbReference type="ChEBI" id="CHEBI:29108"/>
    </cofactor>
</comment>
<feature type="region of interest" description="Disordered" evidence="14">
    <location>
        <begin position="414"/>
        <end position="439"/>
    </location>
</feature>
<evidence type="ECO:0000256" key="6">
    <source>
        <dbReference type="ARBA" id="ARBA00022801"/>
    </source>
</evidence>
<dbReference type="GO" id="GO:0005975">
    <property type="term" value="P:carbohydrate metabolic process"/>
    <property type="evidence" value="ECO:0007669"/>
    <property type="project" value="InterPro"/>
</dbReference>
<dbReference type="Pfam" id="PF01532">
    <property type="entry name" value="Glyco_hydro_47"/>
    <property type="match status" value="1"/>
</dbReference>
<comment type="cofactor">
    <cofactor evidence="2">
        <name>Mg(2+)</name>
        <dbReference type="ChEBI" id="CHEBI:18420"/>
    </cofactor>
</comment>
<feature type="disulfide bond" evidence="12">
    <location>
        <begin position="575"/>
        <end position="604"/>
    </location>
</feature>
<dbReference type="AlphaFoldDB" id="A0A2J5I2Y3"/>
<dbReference type="PRINTS" id="PR00747">
    <property type="entry name" value="GLYHDRLASE47"/>
</dbReference>
<feature type="chain" id="PRO_5014438121" description="alpha-1,2-Mannosidase" evidence="15">
    <location>
        <begin position="28"/>
        <end position="857"/>
    </location>
</feature>
<feature type="active site" description="Proton donor" evidence="10">
    <location>
        <position position="618"/>
    </location>
</feature>
<evidence type="ECO:0000256" key="1">
    <source>
        <dbReference type="ARBA" id="ARBA00001913"/>
    </source>
</evidence>
<feature type="compositionally biased region" description="Polar residues" evidence="14">
    <location>
        <begin position="87"/>
        <end position="105"/>
    </location>
</feature>
<evidence type="ECO:0000256" key="5">
    <source>
        <dbReference type="ARBA" id="ARBA00007658"/>
    </source>
</evidence>
<keyword evidence="8" id="KW-0968">Cytoplasmic vesicle</keyword>
<dbReference type="EMBL" id="KZ559514">
    <property type="protein sequence ID" value="PLN84088.1"/>
    <property type="molecule type" value="Genomic_DNA"/>
</dbReference>
<dbReference type="GO" id="GO:0016020">
    <property type="term" value="C:membrane"/>
    <property type="evidence" value="ECO:0007669"/>
    <property type="project" value="InterPro"/>
</dbReference>
<evidence type="ECO:0000256" key="7">
    <source>
        <dbReference type="ARBA" id="ARBA00023157"/>
    </source>
</evidence>
<evidence type="ECO:0000256" key="14">
    <source>
        <dbReference type="SAM" id="MobiDB-lite"/>
    </source>
</evidence>
<evidence type="ECO:0000256" key="12">
    <source>
        <dbReference type="PIRSR" id="PIRSR601382-3"/>
    </source>
</evidence>
<evidence type="ECO:0000256" key="15">
    <source>
        <dbReference type="SAM" id="SignalP"/>
    </source>
</evidence>
<gene>
    <name evidence="16" type="ORF">BDW42DRAFT_163601</name>
</gene>
<dbReference type="Gene3D" id="1.50.10.10">
    <property type="match status" value="3"/>
</dbReference>
<name>A0A2J5I2Y3_9EURO</name>
<organism evidence="16 17">
    <name type="scientific">Aspergillus taichungensis</name>
    <dbReference type="NCBI Taxonomy" id="482145"/>
    <lineage>
        <taxon>Eukaryota</taxon>
        <taxon>Fungi</taxon>
        <taxon>Dikarya</taxon>
        <taxon>Ascomycota</taxon>
        <taxon>Pezizomycotina</taxon>
        <taxon>Eurotiomycetes</taxon>
        <taxon>Eurotiomycetidae</taxon>
        <taxon>Eurotiales</taxon>
        <taxon>Aspergillaceae</taxon>
        <taxon>Aspergillus</taxon>
        <taxon>Aspergillus subgen. Circumdati</taxon>
    </lineage>
</organism>
<dbReference type="EC" id="3.2.1.-" evidence="13"/>
<dbReference type="OrthoDB" id="10052040at2759"/>
<dbReference type="Proteomes" id="UP000235023">
    <property type="component" value="Unassembled WGS sequence"/>
</dbReference>
<feature type="active site" description="Proton donor" evidence="10">
    <location>
        <position position="286"/>
    </location>
</feature>
<keyword evidence="13 16" id="KW-0326">Glycosidase</keyword>
<proteinExistence type="inferred from homology"/>
<keyword evidence="15" id="KW-0732">Signal</keyword>
<sequence length="857" mass="95154">MIRARRYRILLVLATILILTLIHSTRSREHPIPYDVIRAPPTANAKRFPFSLRPHVNANKRQQAPLAPQAPFVPPPPPPSHDIQSGPGLSQQPGDHPSTLNTASADSPAEEHSDASPAESDKDKDYWPNAADTEHGSPAKGRLTVEEPDSSWPAPHWKKPREHFPLPAEELIKLPSGQPRQLPKLQATFKDESSHDKMKRLQRLSQIKETFVHAWNGYKVAAMGHDEVTPVRGGSRDPFNGWGATLVDTLDTLWIMDLREEFAIAVDRVKLIDFTTCRRKDIPMFETVIRYLGGLLGAYDVSEHRYPVLLDKAKELAEILIGAFDTPNRMPALFYNWAPNYTSKPHSADAQAVLAELGSLSVEFTRLAQLTKEDRYYDAIARITNELEKMQGSTKLPGLWPIKVDASGCKTATAKAPLDGDSKSSTSNTGAKPLPSDLESYTNYFTSHDTAGTETPDSDDTVRLEGRALPDADADCKDGLRSPATEFDTFGMGSLADSAYEYLPKEHMLLGGLNPQYQTMYEKAMTAARKHLVFRPMAKGTTDVRFLASVSLSTPLSHATPDQMKYKYQGTHLSCFAGGMVAIGAKLFGIDSDMDLASKLTDGCVWAYQATKSGIMPERFDLVPCKDPESCPWDETAYHKALDPYMEQRLARPAPSQEQQQKQQQKEGPKKPGSVGLRNSKRWHVVAQPKRRPTDTPSHESSPGSSSSSSSSSSSPSDSKSDSEPLSHQAYVSSRITSEHLPPGVTRITSRLYKLRPEAVESVFIMFRLTGDEYWRERGWKMFEAVSKITRTGIAHSAISDVTVTDPVLLDEMESFWLAETLKYFYLLFCDPGVVSLDDYVLNTEAHPLKRPNSTSS</sequence>
<evidence type="ECO:0000256" key="4">
    <source>
        <dbReference type="ARBA" id="ARBA00004922"/>
    </source>
</evidence>
<evidence type="ECO:0000313" key="16">
    <source>
        <dbReference type="EMBL" id="PLN84088.1"/>
    </source>
</evidence>
<dbReference type="GO" id="GO:0060205">
    <property type="term" value="C:cytoplasmic vesicle lumen"/>
    <property type="evidence" value="ECO:0007669"/>
    <property type="project" value="UniProtKB-SubCell"/>
</dbReference>
<protein>
    <recommendedName>
        <fullName evidence="13">alpha-1,2-Mannosidase</fullName>
        <ecNumber evidence="13">3.2.1.-</ecNumber>
    </recommendedName>
</protein>
<feature type="compositionally biased region" description="Basic and acidic residues" evidence="14">
    <location>
        <begin position="109"/>
        <end position="137"/>
    </location>
</feature>
<comment type="function">
    <text evidence="9">Involved in the maturation of Asn-linked oligosaccharides. Progressively trims alpha-1,2-linked mannose residues from Man(9)GlcNAc(2) to produce Man(5)GlcNAc(2).</text>
</comment>
<dbReference type="PANTHER" id="PTHR11742">
    <property type="entry name" value="MANNOSYL-OLIGOSACCHARIDE ALPHA-1,2-MANNOSIDASE-RELATED"/>
    <property type="match status" value="1"/>
</dbReference>
<evidence type="ECO:0000256" key="13">
    <source>
        <dbReference type="RuleBase" id="RU361193"/>
    </source>
</evidence>
<feature type="binding site" evidence="11">
    <location>
        <position position="844"/>
    </location>
    <ligand>
        <name>Ca(2+)</name>
        <dbReference type="ChEBI" id="CHEBI:29108"/>
    </ligand>
</feature>